<dbReference type="Proteomes" id="UP001492380">
    <property type="component" value="Unassembled WGS sequence"/>
</dbReference>
<evidence type="ECO:0000256" key="2">
    <source>
        <dbReference type="ARBA" id="ARBA00011022"/>
    </source>
</evidence>
<comment type="similarity">
    <text evidence="2">Belongs to the SLX9 family.</text>
</comment>
<accession>A0ABR1YGL0</accession>
<feature type="region of interest" description="Disordered" evidence="5">
    <location>
        <begin position="1"/>
        <end position="85"/>
    </location>
</feature>
<keyword evidence="4" id="KW-0539">Nucleus</keyword>
<evidence type="ECO:0000256" key="1">
    <source>
        <dbReference type="ARBA" id="ARBA00004604"/>
    </source>
</evidence>
<organism evidence="6 7">
    <name type="scientific">Phyllosticta capitalensis</name>
    <dbReference type="NCBI Taxonomy" id="121624"/>
    <lineage>
        <taxon>Eukaryota</taxon>
        <taxon>Fungi</taxon>
        <taxon>Dikarya</taxon>
        <taxon>Ascomycota</taxon>
        <taxon>Pezizomycotina</taxon>
        <taxon>Dothideomycetes</taxon>
        <taxon>Dothideomycetes incertae sedis</taxon>
        <taxon>Botryosphaeriales</taxon>
        <taxon>Phyllostictaceae</taxon>
        <taxon>Phyllosticta</taxon>
    </lineage>
</organism>
<dbReference type="InterPro" id="IPR028160">
    <property type="entry name" value="Slx9-like"/>
</dbReference>
<sequence>MAPTKRKSLRAKASAAAKPTTTSSTSSFTTPSSAAPASVADTSPFPSFSSTKRDKRSIKHSLLLSKLSTSAPNSSAGVKKRRRPNKKLVTSLDALADALPDSSAAAAAASQHAAEGAEDAATAIDVPGAQARIVVKGRSLKSRPGALRRKKAVEDRERLRFERNLAEMARGVPAAAAGQEQEQQVPDVGMAEEAAAAVGGGGAVASTADRWKALRAFIGGTMEKR</sequence>
<reference evidence="6 7" key="1">
    <citation type="submission" date="2024-04" db="EMBL/GenBank/DDBJ databases">
        <title>Phyllosticta paracitricarpa is synonymous to the EU quarantine fungus P. citricarpa based on phylogenomic analyses.</title>
        <authorList>
            <consortium name="Lawrence Berkeley National Laboratory"/>
            <person name="Van Ingen-Buijs V.A."/>
            <person name="Van Westerhoven A.C."/>
            <person name="Haridas S."/>
            <person name="Skiadas P."/>
            <person name="Martin F."/>
            <person name="Groenewald J.Z."/>
            <person name="Crous P.W."/>
            <person name="Seidl M.F."/>
        </authorList>
    </citation>
    <scope>NUCLEOTIDE SEQUENCE [LARGE SCALE GENOMIC DNA]</scope>
    <source>
        <strain evidence="6 7">CBS 123374</strain>
    </source>
</reference>
<evidence type="ECO:0000256" key="5">
    <source>
        <dbReference type="SAM" id="MobiDB-lite"/>
    </source>
</evidence>
<keyword evidence="7" id="KW-1185">Reference proteome</keyword>
<comment type="caution">
    <text evidence="6">The sequence shown here is derived from an EMBL/GenBank/DDBJ whole genome shotgun (WGS) entry which is preliminary data.</text>
</comment>
<feature type="compositionally biased region" description="Low complexity" evidence="5">
    <location>
        <begin position="61"/>
        <end position="70"/>
    </location>
</feature>
<proteinExistence type="inferred from homology"/>
<feature type="compositionally biased region" description="Low complexity" evidence="5">
    <location>
        <begin position="11"/>
        <end position="44"/>
    </location>
</feature>
<name>A0ABR1YGL0_9PEZI</name>
<gene>
    <name evidence="6" type="ORF">HDK90DRAFT_343060</name>
</gene>
<evidence type="ECO:0000256" key="3">
    <source>
        <dbReference type="ARBA" id="ARBA00021321"/>
    </source>
</evidence>
<dbReference type="EMBL" id="JBBWRZ010000009">
    <property type="protein sequence ID" value="KAK8228972.1"/>
    <property type="molecule type" value="Genomic_DNA"/>
</dbReference>
<evidence type="ECO:0000313" key="7">
    <source>
        <dbReference type="Proteomes" id="UP001492380"/>
    </source>
</evidence>
<dbReference type="Pfam" id="PF15341">
    <property type="entry name" value="SLX9"/>
    <property type="match status" value="1"/>
</dbReference>
<evidence type="ECO:0000256" key="4">
    <source>
        <dbReference type="ARBA" id="ARBA00023242"/>
    </source>
</evidence>
<evidence type="ECO:0000313" key="6">
    <source>
        <dbReference type="EMBL" id="KAK8228972.1"/>
    </source>
</evidence>
<protein>
    <recommendedName>
        <fullName evidence="3">Ribosome biogenesis protein SLX9</fullName>
    </recommendedName>
</protein>
<feature type="compositionally biased region" description="Basic residues" evidence="5">
    <location>
        <begin position="1"/>
        <end position="10"/>
    </location>
</feature>
<comment type="subcellular location">
    <subcellularLocation>
        <location evidence="1">Nucleus</location>
        <location evidence="1">Nucleolus</location>
    </subcellularLocation>
</comment>